<evidence type="ECO:0000256" key="1">
    <source>
        <dbReference type="SAM" id="MobiDB-lite"/>
    </source>
</evidence>
<organism evidence="3 4">
    <name type="scientific">Aerococcus viridans</name>
    <dbReference type="NCBI Taxonomy" id="1377"/>
    <lineage>
        <taxon>Bacteria</taxon>
        <taxon>Bacillati</taxon>
        <taxon>Bacillota</taxon>
        <taxon>Bacilli</taxon>
        <taxon>Lactobacillales</taxon>
        <taxon>Aerococcaceae</taxon>
        <taxon>Aerococcus</taxon>
    </lineage>
</organism>
<keyword evidence="2" id="KW-0812">Transmembrane</keyword>
<gene>
    <name evidence="3" type="ORF">A6J77_001285</name>
</gene>
<keyword evidence="2" id="KW-0472">Membrane</keyword>
<proteinExistence type="predicted"/>
<comment type="caution">
    <text evidence="3">The sequence shown here is derived from an EMBL/GenBank/DDBJ whole genome shotgun (WGS) entry which is preliminary data.</text>
</comment>
<name>A0A2J9PKU4_9LACT</name>
<dbReference type="Proteomes" id="UP000192813">
    <property type="component" value="Unassembled WGS sequence"/>
</dbReference>
<dbReference type="EMBL" id="NBTM02000001">
    <property type="protein sequence ID" value="PNL90952.1"/>
    <property type="molecule type" value="Genomic_DNA"/>
</dbReference>
<accession>A0A2J9PKU4</accession>
<feature type="transmembrane region" description="Helical" evidence="2">
    <location>
        <begin position="34"/>
        <end position="59"/>
    </location>
</feature>
<feature type="region of interest" description="Disordered" evidence="1">
    <location>
        <begin position="1"/>
        <end position="24"/>
    </location>
</feature>
<evidence type="ECO:0000313" key="4">
    <source>
        <dbReference type="Proteomes" id="UP000192813"/>
    </source>
</evidence>
<evidence type="ECO:0000256" key="2">
    <source>
        <dbReference type="SAM" id="Phobius"/>
    </source>
</evidence>
<sequence>MRSIDMRKSPKKHTPEKRGFDKMYNKKGKKTGKIFTWIMLILILSSVVLSLGFALYSYFGM</sequence>
<reference evidence="4" key="1">
    <citation type="submission" date="2017-12" db="EMBL/GenBank/DDBJ databases">
        <title>FDA dAtabase for Regulatory Grade micrObial Sequences (FDA-ARGOS): Supporting development and validation of Infectious Disease Dx tests.</title>
        <authorList>
            <person name="Hoffmann M."/>
            <person name="Allard M."/>
            <person name="Evans P."/>
            <person name="Brown E."/>
            <person name="Tallon L."/>
            <person name="Sadzewicz L."/>
            <person name="Sengamalay N."/>
            <person name="Ott S."/>
            <person name="Godinez A."/>
            <person name="Nagaraj S."/>
            <person name="Vavikolanu K."/>
            <person name="Aluvathingal J."/>
            <person name="Nadendla S."/>
            <person name="Sichtig H."/>
        </authorList>
    </citation>
    <scope>NUCLEOTIDE SEQUENCE [LARGE SCALE GENOMIC DNA]</scope>
    <source>
        <strain evidence="4">FDAARGOS_249</strain>
    </source>
</reference>
<keyword evidence="2" id="KW-1133">Transmembrane helix</keyword>
<protein>
    <submittedName>
        <fullName evidence="3">MerR family transcriptional regulator</fullName>
    </submittedName>
</protein>
<dbReference type="AlphaFoldDB" id="A0A2J9PKU4"/>
<evidence type="ECO:0000313" key="3">
    <source>
        <dbReference type="EMBL" id="PNL90952.1"/>
    </source>
</evidence>